<dbReference type="AlphaFoldDB" id="A0A368X9G7"/>
<gene>
    <name evidence="1" type="ORF">DFR57_11389</name>
</gene>
<dbReference type="InterPro" id="IPR019644">
    <property type="entry name" value="DUF2508"/>
</dbReference>
<dbReference type="Pfam" id="PF10704">
    <property type="entry name" value="DUF2508"/>
    <property type="match status" value="1"/>
</dbReference>
<comment type="caution">
    <text evidence="1">The sequence shown here is derived from an EMBL/GenBank/DDBJ whole genome shotgun (WGS) entry which is preliminary data.</text>
</comment>
<reference evidence="1 2" key="1">
    <citation type="submission" date="2018-07" db="EMBL/GenBank/DDBJ databases">
        <title>Genomic Encyclopedia of Type Strains, Phase IV (KMG-IV): sequencing the most valuable type-strain genomes for metagenomic binning, comparative biology and taxonomic classification.</title>
        <authorList>
            <person name="Goeker M."/>
        </authorList>
    </citation>
    <scope>NUCLEOTIDE SEQUENCE [LARGE SCALE GENOMIC DNA]</scope>
    <source>
        <strain evidence="1 2">DSM 27696</strain>
    </source>
</reference>
<proteinExistence type="predicted"/>
<evidence type="ECO:0000313" key="1">
    <source>
        <dbReference type="EMBL" id="RCW64601.1"/>
    </source>
</evidence>
<accession>A0A368X9G7</accession>
<organism evidence="1 2">
    <name type="scientific">Saliterribacillus persicus</name>
    <dbReference type="NCBI Taxonomy" id="930114"/>
    <lineage>
        <taxon>Bacteria</taxon>
        <taxon>Bacillati</taxon>
        <taxon>Bacillota</taxon>
        <taxon>Bacilli</taxon>
        <taxon>Bacillales</taxon>
        <taxon>Bacillaceae</taxon>
        <taxon>Saliterribacillus</taxon>
    </lineage>
</organism>
<evidence type="ECO:0000313" key="2">
    <source>
        <dbReference type="Proteomes" id="UP000252585"/>
    </source>
</evidence>
<name>A0A368X9G7_9BACI</name>
<sequence length="72" mass="8687">MFDSKKIKKDMLDQEILDTIFSLKKEWHELQFIMDRSVEPTEEGLHELAVVKAKYFFLLREARNRNLSAMRK</sequence>
<dbReference type="OrthoDB" id="2166610at2"/>
<dbReference type="EMBL" id="QPJJ01000013">
    <property type="protein sequence ID" value="RCW64601.1"/>
    <property type="molecule type" value="Genomic_DNA"/>
</dbReference>
<protein>
    <submittedName>
        <fullName evidence="1">Uncharacterized protein DUF2508</fullName>
    </submittedName>
</protein>
<dbReference type="Proteomes" id="UP000252585">
    <property type="component" value="Unassembled WGS sequence"/>
</dbReference>
<dbReference type="RefSeq" id="WP_114353944.1">
    <property type="nucleotide sequence ID" value="NZ_QPJJ01000013.1"/>
</dbReference>
<keyword evidence="2" id="KW-1185">Reference proteome</keyword>